<dbReference type="AlphaFoldDB" id="A0AAW9AF15"/>
<proteinExistence type="predicted"/>
<accession>A0AAW9AF15</accession>
<dbReference type="RefSeq" id="WP_317941161.1">
    <property type="nucleotide sequence ID" value="NZ_JAUBDJ010000011.1"/>
</dbReference>
<protein>
    <recommendedName>
        <fullName evidence="4">Lipoprotein</fullName>
    </recommendedName>
</protein>
<gene>
    <name evidence="2" type="ORF">QTL97_15060</name>
</gene>
<evidence type="ECO:0000313" key="3">
    <source>
        <dbReference type="Proteomes" id="UP001271648"/>
    </source>
</evidence>
<keyword evidence="1" id="KW-0732">Signal</keyword>
<feature type="chain" id="PRO_5043353553" description="Lipoprotein" evidence="1">
    <location>
        <begin position="19"/>
        <end position="182"/>
    </location>
</feature>
<evidence type="ECO:0000256" key="1">
    <source>
        <dbReference type="SAM" id="SignalP"/>
    </source>
</evidence>
<evidence type="ECO:0000313" key="2">
    <source>
        <dbReference type="EMBL" id="MDW0118251.1"/>
    </source>
</evidence>
<evidence type="ECO:0008006" key="4">
    <source>
        <dbReference type="Google" id="ProtNLM"/>
    </source>
</evidence>
<feature type="signal peptide" evidence="1">
    <location>
        <begin position="1"/>
        <end position="18"/>
    </location>
</feature>
<dbReference type="Proteomes" id="UP001271648">
    <property type="component" value="Unassembled WGS sequence"/>
</dbReference>
<keyword evidence="3" id="KW-1185">Reference proteome</keyword>
<reference evidence="2 3" key="1">
    <citation type="submission" date="2023-06" db="EMBL/GenBank/DDBJ databases">
        <title>Sporosarcina sp. nov., isolated from Korean traditional fermented seafood 'Jeotgal'.</title>
        <authorList>
            <person name="Yang A.I."/>
            <person name="Shin N.-R."/>
        </authorList>
    </citation>
    <scope>NUCLEOTIDE SEQUENCE [LARGE SCALE GENOMIC DNA]</scope>
    <source>
        <strain evidence="2 3">KCTC43456</strain>
    </source>
</reference>
<comment type="caution">
    <text evidence="2">The sequence shown here is derived from an EMBL/GenBank/DDBJ whole genome shotgun (WGS) entry which is preliminary data.</text>
</comment>
<organism evidence="2 3">
    <name type="scientific">Sporosarcina thermotolerans</name>
    <dbReference type="NCBI Taxonomy" id="633404"/>
    <lineage>
        <taxon>Bacteria</taxon>
        <taxon>Bacillati</taxon>
        <taxon>Bacillota</taxon>
        <taxon>Bacilli</taxon>
        <taxon>Bacillales</taxon>
        <taxon>Caryophanaceae</taxon>
        <taxon>Sporosarcina</taxon>
    </lineage>
</organism>
<name>A0AAW9AF15_9BACL</name>
<dbReference type="PROSITE" id="PS51257">
    <property type="entry name" value="PROKAR_LIPOPROTEIN"/>
    <property type="match status" value="1"/>
</dbReference>
<dbReference type="EMBL" id="JAUBDJ010000011">
    <property type="protein sequence ID" value="MDW0118251.1"/>
    <property type="molecule type" value="Genomic_DNA"/>
</dbReference>
<sequence>MKKLLPFVLLILLLSACNESVSITNEEIPDSSSLTETNFEPMPNSIPDDFGFSLQFGITKKNEINTFNGTFTKDLITAGTVTTDLTLTEEEMVSIYEMMKDVKFAGTKHLIPTVIDCAIEPYGEDEWEVLVNGEIIRHSVSEAYCKPTDDAKQLIELRDYIFDLIQSKNSYKELPDAEGGYE</sequence>